<comment type="similarity">
    <text evidence="12 13">Belongs to the TonB-dependent receptor family.</text>
</comment>
<sequence length="827" mass="88927">MRKILLQGAAVIAVAMPMAAFAQSTGSVDFDNEIIVTGSRINDGVGGVVVPDTSKAKAVLTSEFIQAQTPGQTINDIINQLPGVSFQNNDPFGSAGGTMTIRGFDDQRISQTFDGIPLNDTGGYALYSNQQVDPEIIDQVNVNLGSTDVDSPTAAATGSTVNYRSITPTEDFGVKLVGSAGDFNFFRAFGLINTGEFTPWGTRAFFSASSATNDAIYGGIGKIEKQQYNAKIYQPIGSNGDFISLAGHYNQNRNNFFGSVPLRTDTAGRVVGSGSANRFPLTKGERFYETARCQIAAPVTGVADAASACGSDFEYRYNPSNTGNIRISSRFTLADGVILTVDPSYQYVKANGGGTSIGSEGTTPVGGVGYAGFIQGSSSAPQYFFGRDINGDGDALDTVRILTPSQTQTHRYGVISSLRYDINDQHTVRIAYSFDRGRHRQTGEAGYLQQDGFGIDPFPVNDPIVDRNGNAVQKRDRLSYAILHQVSGEYRGEFFDALTVNLGVRAPFFKRDLNNYCATATAAGNLRCFGDAAAQAAYAAANPTIQGPQRRVLKYDKILPNAGLVYDFSDAISLFGNYSKGLQVPGTDNLYQSFFFAPDNANANPRPETTDNFDVGIRYRSSKLQAQLSGWYTIYKDRLASAYDRELDQTIYRNLGQVDKYGVDGSVSYQPIPEVMVYAFGSYLKSKIKDNVELSSTSFALTAGKRESGAPVYTFGGRVQGDIAGFTLGIQAKRTGPRYVNDQNLPVVISGVQVYGAKAPAYTLVDLDARYSLEALGAPGVAVQLNVTNLFDKFYVGGFDGTLVNNSVTFAQIGAPRTFIGSLIVGF</sequence>
<feature type="domain" description="TonB-dependent receptor-like beta-barrel" evidence="15">
    <location>
        <begin position="312"/>
        <end position="790"/>
    </location>
</feature>
<evidence type="ECO:0000256" key="3">
    <source>
        <dbReference type="ARBA" id="ARBA00022452"/>
    </source>
</evidence>
<evidence type="ECO:0000256" key="2">
    <source>
        <dbReference type="ARBA" id="ARBA00022448"/>
    </source>
</evidence>
<reference evidence="17" key="1">
    <citation type="submission" date="2021-04" db="EMBL/GenBank/DDBJ databases">
        <title>Isolation of p-tert-butylphenol degrading bacteria Sphingobium phenoxybenzoativorans Tas13 from active sludge.</title>
        <authorList>
            <person name="Li Y."/>
        </authorList>
    </citation>
    <scope>NUCLEOTIDE SEQUENCE</scope>
    <source>
        <strain evidence="17">Tas13</strain>
    </source>
</reference>
<keyword evidence="2 12" id="KW-0813">Transport</keyword>
<feature type="domain" description="TonB-dependent receptor plug" evidence="16">
    <location>
        <begin position="52"/>
        <end position="158"/>
    </location>
</feature>
<evidence type="ECO:0000259" key="15">
    <source>
        <dbReference type="Pfam" id="PF00593"/>
    </source>
</evidence>
<dbReference type="RefSeq" id="WP_212608076.1">
    <property type="nucleotide sequence ID" value="NZ_CP073910.1"/>
</dbReference>
<dbReference type="EMBL" id="CP073910">
    <property type="protein sequence ID" value="QUT04213.1"/>
    <property type="molecule type" value="Genomic_DNA"/>
</dbReference>
<dbReference type="InterPro" id="IPR039426">
    <property type="entry name" value="TonB-dep_rcpt-like"/>
</dbReference>
<evidence type="ECO:0000256" key="1">
    <source>
        <dbReference type="ARBA" id="ARBA00004571"/>
    </source>
</evidence>
<dbReference type="SUPFAM" id="SSF56935">
    <property type="entry name" value="Porins"/>
    <property type="match status" value="1"/>
</dbReference>
<evidence type="ECO:0000313" key="18">
    <source>
        <dbReference type="Proteomes" id="UP000681425"/>
    </source>
</evidence>
<keyword evidence="18" id="KW-1185">Reference proteome</keyword>
<evidence type="ECO:0000256" key="7">
    <source>
        <dbReference type="ARBA" id="ARBA00023004"/>
    </source>
</evidence>
<dbReference type="InterPro" id="IPR000531">
    <property type="entry name" value="Beta-barrel_TonB"/>
</dbReference>
<dbReference type="PANTHER" id="PTHR32552">
    <property type="entry name" value="FERRICHROME IRON RECEPTOR-RELATED"/>
    <property type="match status" value="1"/>
</dbReference>
<keyword evidence="9 13" id="KW-0798">TonB box</keyword>
<keyword evidence="6 14" id="KW-0732">Signal</keyword>
<dbReference type="PANTHER" id="PTHR32552:SF89">
    <property type="entry name" value="CATECHOLATE SIDEROPHORE RECEPTOR FIU"/>
    <property type="match status" value="1"/>
</dbReference>
<keyword evidence="5 12" id="KW-0812">Transmembrane</keyword>
<evidence type="ECO:0000256" key="12">
    <source>
        <dbReference type="PROSITE-ProRule" id="PRU01360"/>
    </source>
</evidence>
<protein>
    <submittedName>
        <fullName evidence="17">TonB-dependent receptor</fullName>
    </submittedName>
</protein>
<feature type="signal peptide" evidence="14">
    <location>
        <begin position="1"/>
        <end position="22"/>
    </location>
</feature>
<comment type="subcellular location">
    <subcellularLocation>
        <location evidence="1 12">Cell outer membrane</location>
        <topology evidence="1 12">Multi-pass membrane protein</topology>
    </subcellularLocation>
</comment>
<dbReference type="GO" id="GO:0015344">
    <property type="term" value="F:siderophore uptake transmembrane transporter activity"/>
    <property type="evidence" value="ECO:0007669"/>
    <property type="project" value="TreeGrafter"/>
</dbReference>
<dbReference type="AlphaFoldDB" id="A0A975Q0B2"/>
<dbReference type="InterPro" id="IPR037066">
    <property type="entry name" value="Plug_dom_sf"/>
</dbReference>
<evidence type="ECO:0000256" key="5">
    <source>
        <dbReference type="ARBA" id="ARBA00022692"/>
    </source>
</evidence>
<dbReference type="Pfam" id="PF00593">
    <property type="entry name" value="TonB_dep_Rec_b-barrel"/>
    <property type="match status" value="1"/>
</dbReference>
<keyword evidence="3 12" id="KW-1134">Transmembrane beta strand</keyword>
<dbReference type="Pfam" id="PF07715">
    <property type="entry name" value="Plug"/>
    <property type="match status" value="1"/>
</dbReference>
<keyword evidence="10 12" id="KW-0472">Membrane</keyword>
<gene>
    <name evidence="17" type="ORF">KFK14_13835</name>
</gene>
<evidence type="ECO:0000256" key="10">
    <source>
        <dbReference type="ARBA" id="ARBA00023136"/>
    </source>
</evidence>
<evidence type="ECO:0000256" key="6">
    <source>
        <dbReference type="ARBA" id="ARBA00022729"/>
    </source>
</evidence>
<dbReference type="Proteomes" id="UP000681425">
    <property type="component" value="Chromosome"/>
</dbReference>
<name>A0A975Q0B2_9SPHN</name>
<evidence type="ECO:0000256" key="13">
    <source>
        <dbReference type="RuleBase" id="RU003357"/>
    </source>
</evidence>
<dbReference type="InterPro" id="IPR012910">
    <property type="entry name" value="Plug_dom"/>
</dbReference>
<evidence type="ECO:0000256" key="4">
    <source>
        <dbReference type="ARBA" id="ARBA00022496"/>
    </source>
</evidence>
<keyword evidence="4" id="KW-0410">Iron transport</keyword>
<dbReference type="Gene3D" id="2.40.170.20">
    <property type="entry name" value="TonB-dependent receptor, beta-barrel domain"/>
    <property type="match status" value="1"/>
</dbReference>
<evidence type="ECO:0000256" key="14">
    <source>
        <dbReference type="SAM" id="SignalP"/>
    </source>
</evidence>
<keyword evidence="7" id="KW-0408">Iron</keyword>
<evidence type="ECO:0000313" key="17">
    <source>
        <dbReference type="EMBL" id="QUT04213.1"/>
    </source>
</evidence>
<dbReference type="InterPro" id="IPR036942">
    <property type="entry name" value="Beta-barrel_TonB_sf"/>
</dbReference>
<dbReference type="PROSITE" id="PS52016">
    <property type="entry name" value="TONB_DEPENDENT_REC_3"/>
    <property type="match status" value="1"/>
</dbReference>
<evidence type="ECO:0000256" key="9">
    <source>
        <dbReference type="ARBA" id="ARBA00023077"/>
    </source>
</evidence>
<dbReference type="Gene3D" id="2.170.130.10">
    <property type="entry name" value="TonB-dependent receptor, plug domain"/>
    <property type="match status" value="1"/>
</dbReference>
<keyword evidence="17" id="KW-0675">Receptor</keyword>
<feature type="chain" id="PRO_5037169901" evidence="14">
    <location>
        <begin position="23"/>
        <end position="827"/>
    </location>
</feature>
<evidence type="ECO:0000259" key="16">
    <source>
        <dbReference type="Pfam" id="PF07715"/>
    </source>
</evidence>
<evidence type="ECO:0000256" key="8">
    <source>
        <dbReference type="ARBA" id="ARBA00023065"/>
    </source>
</evidence>
<evidence type="ECO:0000256" key="11">
    <source>
        <dbReference type="ARBA" id="ARBA00023237"/>
    </source>
</evidence>
<accession>A0A975Q0B2</accession>
<dbReference type="KEGG" id="spph:KFK14_13835"/>
<proteinExistence type="inferred from homology"/>
<dbReference type="GO" id="GO:0009279">
    <property type="term" value="C:cell outer membrane"/>
    <property type="evidence" value="ECO:0007669"/>
    <property type="project" value="UniProtKB-SubCell"/>
</dbReference>
<keyword evidence="8" id="KW-0406">Ion transport</keyword>
<keyword evidence="11 12" id="KW-0998">Cell outer membrane</keyword>
<organism evidence="17 18">
    <name type="scientific">Sphingobium phenoxybenzoativorans</name>
    <dbReference type="NCBI Taxonomy" id="1592790"/>
    <lineage>
        <taxon>Bacteria</taxon>
        <taxon>Pseudomonadati</taxon>
        <taxon>Pseudomonadota</taxon>
        <taxon>Alphaproteobacteria</taxon>
        <taxon>Sphingomonadales</taxon>
        <taxon>Sphingomonadaceae</taxon>
        <taxon>Sphingobium</taxon>
    </lineage>
</organism>